<dbReference type="Pfam" id="PF07004">
    <property type="entry name" value="SHIPPO-rpt"/>
    <property type="match status" value="2"/>
</dbReference>
<organism evidence="2 3">
    <name type="scientific">Lymnaea stagnalis</name>
    <name type="common">Great pond snail</name>
    <name type="synonym">Helix stagnalis</name>
    <dbReference type="NCBI Taxonomy" id="6523"/>
    <lineage>
        <taxon>Eukaryota</taxon>
        <taxon>Metazoa</taxon>
        <taxon>Spiralia</taxon>
        <taxon>Lophotrochozoa</taxon>
        <taxon>Mollusca</taxon>
        <taxon>Gastropoda</taxon>
        <taxon>Heterobranchia</taxon>
        <taxon>Euthyneura</taxon>
        <taxon>Panpulmonata</taxon>
        <taxon>Hygrophila</taxon>
        <taxon>Lymnaeoidea</taxon>
        <taxon>Lymnaeidae</taxon>
        <taxon>Lymnaea</taxon>
    </lineage>
</organism>
<accession>A0AAV2H3K0</accession>
<evidence type="ECO:0000256" key="1">
    <source>
        <dbReference type="SAM" id="MobiDB-lite"/>
    </source>
</evidence>
<name>A0AAV2H3K0_LYMST</name>
<dbReference type="EMBL" id="CAXITT010000029">
    <property type="protein sequence ID" value="CAL1528247.1"/>
    <property type="molecule type" value="Genomic_DNA"/>
</dbReference>
<protein>
    <recommendedName>
        <fullName evidence="4">Outer dense fiber protein 3</fullName>
    </recommendedName>
</protein>
<proteinExistence type="predicted"/>
<dbReference type="InterPro" id="IPR051291">
    <property type="entry name" value="CIMAP"/>
</dbReference>
<feature type="region of interest" description="Disordered" evidence="1">
    <location>
        <begin position="218"/>
        <end position="243"/>
    </location>
</feature>
<dbReference type="PANTHER" id="PTHR21580">
    <property type="entry name" value="SHIPPO-1-RELATED"/>
    <property type="match status" value="1"/>
</dbReference>
<sequence length="527" mass="58295">MSLENFSAHPSAVLLISDEERAALGKFKLEEDLSDSSEKSAHSTPPVVVLKHKKLFIGPPIPKHRDGMGRYVPSYQGKPLSAQDEPTPGPADYVGDYTVFTHKFPIYSLGERPAEAKRKKGYPAPNKYNMMRTFDWGRCKGITLKKRVFPPDKDTKLLPGPANYAPSRDISTGPKYSIGLKQDKVIPGLMSRLAQIIDPNNPGPSFIPPEDDWLQKPKSFGIKPKSAKPPSGPGPGKYNFRSKFDGPKWKHGLRLPSDRIEDLPGPASYDNKPSIGEGPKYHIGKAIPISRNKFVTPGPDMYNRAGFRLDEPGYTLKYRWFDQAKKKTPGPSSYHCHTDAIKVKNPAYSIKHKCKTTYPSYIYAGEYALKGPGPADYDISRNVENKGKSFGESHRTVMEDPMPGPADYQDIDLKLPGLPEAPMYSFGDKPLVCPDEDSPGPQTYDVKFDFLGKPVGKTIAGKSTLKPEISDSPGPMAYDVTQFPRRCAHPMGPSVSSRHTPNKYLGMKNTALIPKQPRNFPTAPLLG</sequence>
<evidence type="ECO:0008006" key="4">
    <source>
        <dbReference type="Google" id="ProtNLM"/>
    </source>
</evidence>
<keyword evidence="3" id="KW-1185">Reference proteome</keyword>
<gene>
    <name evidence="2" type="ORF">GSLYS_00002417001</name>
</gene>
<dbReference type="AlphaFoldDB" id="A0AAV2H3K0"/>
<evidence type="ECO:0000313" key="2">
    <source>
        <dbReference type="EMBL" id="CAL1528247.1"/>
    </source>
</evidence>
<dbReference type="Proteomes" id="UP001497497">
    <property type="component" value="Unassembled WGS sequence"/>
</dbReference>
<dbReference type="PANTHER" id="PTHR21580:SF28">
    <property type="entry name" value="BOREALIN N-TERMINAL DOMAIN-CONTAINING PROTEIN-RELATED"/>
    <property type="match status" value="1"/>
</dbReference>
<dbReference type="InterPro" id="IPR010736">
    <property type="entry name" value="SHIPPO-rpt"/>
</dbReference>
<feature type="region of interest" description="Disordered" evidence="1">
    <location>
        <begin position="255"/>
        <end position="275"/>
    </location>
</feature>
<evidence type="ECO:0000313" key="3">
    <source>
        <dbReference type="Proteomes" id="UP001497497"/>
    </source>
</evidence>
<comment type="caution">
    <text evidence="2">The sequence shown here is derived from an EMBL/GenBank/DDBJ whole genome shotgun (WGS) entry which is preliminary data.</text>
</comment>
<reference evidence="2 3" key="1">
    <citation type="submission" date="2024-04" db="EMBL/GenBank/DDBJ databases">
        <authorList>
            <consortium name="Genoscope - CEA"/>
            <person name="William W."/>
        </authorList>
    </citation>
    <scope>NUCLEOTIDE SEQUENCE [LARGE SCALE GENOMIC DNA]</scope>
</reference>